<evidence type="ECO:0000259" key="2">
    <source>
        <dbReference type="PROSITE" id="PS51309"/>
    </source>
</evidence>
<feature type="domain" description="PABC" evidence="2">
    <location>
        <begin position="571"/>
        <end position="648"/>
    </location>
</feature>
<dbReference type="SUPFAM" id="SSF63570">
    <property type="entry name" value="PABC (PABP) domain"/>
    <property type="match status" value="1"/>
</dbReference>
<proteinExistence type="predicted"/>
<feature type="region of interest" description="Disordered" evidence="1">
    <location>
        <begin position="1"/>
        <end position="37"/>
    </location>
</feature>
<name>A0A813K0X3_POLGL</name>
<feature type="compositionally biased region" description="Low complexity" evidence="1">
    <location>
        <begin position="425"/>
        <end position="436"/>
    </location>
</feature>
<evidence type="ECO:0000313" key="4">
    <source>
        <dbReference type="Proteomes" id="UP000626109"/>
    </source>
</evidence>
<dbReference type="InterPro" id="IPR036053">
    <property type="entry name" value="PABP-dom"/>
</dbReference>
<dbReference type="GO" id="GO:0003723">
    <property type="term" value="F:RNA binding"/>
    <property type="evidence" value="ECO:0007669"/>
    <property type="project" value="InterPro"/>
</dbReference>
<feature type="region of interest" description="Disordered" evidence="1">
    <location>
        <begin position="244"/>
        <end position="264"/>
    </location>
</feature>
<accession>A0A813K0X3</accession>
<feature type="compositionally biased region" description="Acidic residues" evidence="1">
    <location>
        <begin position="12"/>
        <end position="31"/>
    </location>
</feature>
<dbReference type="EMBL" id="CAJNNW010027995">
    <property type="protein sequence ID" value="CAE8694163.1"/>
    <property type="molecule type" value="Genomic_DNA"/>
</dbReference>
<comment type="caution">
    <text evidence="3">The sequence shown here is derived from an EMBL/GenBank/DDBJ whole genome shotgun (WGS) entry which is preliminary data.</text>
</comment>
<evidence type="ECO:0000313" key="3">
    <source>
        <dbReference type="EMBL" id="CAE8694163.1"/>
    </source>
</evidence>
<reference evidence="3" key="1">
    <citation type="submission" date="2021-02" db="EMBL/GenBank/DDBJ databases">
        <authorList>
            <person name="Dougan E. K."/>
            <person name="Rhodes N."/>
            <person name="Thang M."/>
            <person name="Chan C."/>
        </authorList>
    </citation>
    <scope>NUCLEOTIDE SEQUENCE</scope>
</reference>
<dbReference type="SMART" id="SM00517">
    <property type="entry name" value="PolyA"/>
    <property type="match status" value="1"/>
</dbReference>
<feature type="region of interest" description="Disordered" evidence="1">
    <location>
        <begin position="414"/>
        <end position="443"/>
    </location>
</feature>
<feature type="region of interest" description="Disordered" evidence="1">
    <location>
        <begin position="114"/>
        <end position="135"/>
    </location>
</feature>
<dbReference type="Gene3D" id="1.10.1900.10">
    <property type="entry name" value="c-terminal domain of poly(a) binding protein"/>
    <property type="match status" value="1"/>
</dbReference>
<protein>
    <recommendedName>
        <fullName evidence="2">PABC domain-containing protein</fullName>
    </recommendedName>
</protein>
<feature type="region of interest" description="Disordered" evidence="1">
    <location>
        <begin position="749"/>
        <end position="778"/>
    </location>
</feature>
<gene>
    <name evidence="3" type="ORF">PGLA2088_LOCUS28712</name>
</gene>
<dbReference type="PROSITE" id="PS51309">
    <property type="entry name" value="PABC"/>
    <property type="match status" value="1"/>
</dbReference>
<sequence length="778" mass="83704">MKLPKVSKVQDPEEPDAESEEWENEEGDELQGDQALDNKAWIAQNIGRRLGVPRRGQKAVCVAQWLVDRDEPEKPLKLLPQRGFLPQLAPVSPKATDISRLRIHSPRSSIIIHSTGASSGSQSARSAPARISAGGKEDDDALYAQRLTDLTARSSSATIVKLLAQCLLLAPEHVNVKLRYRCELQHFLKLVCAEDIQGWATGYAATGPQSFEPTGGSDAPATESLVVTASQRRRQQRSRLALKYAQEQDGAHASRPKVSQATQTVSYLPGPQIQRASQSCQQNSGLPQCQTTQIPTASQACEQIPGEGLSLSQSEANLAQGAADFSAAGALKASEATPGEGVALNQPVANHAPGAAAFPAAGTLKDTVLLLNNTLKTTVEALIVATKQGSSPANRYRNRYNSLRNISNNRLVRPDVATGAPCGPSRAPTAAGSEAAEASRHSVTALTMESPGLEFSPEPSGENHSELVANCPDVAAIAPSGACSAPAAAGSEAAEAERRSIPALSAERPGAYIFPQPSVQKHPGFHTGQYAQILGLRARPELTGMVGRLLEFAKGSGRWCLLLDNPVPGPTAPLTSASLAAAPPAVQKQMIGDRLYPRIAKLQPELAGKITGMILEMDNSELLILLESDAWLKGKRRFDELQALQTVKDQQELQRWDECLRKHPNADPNALFGGKPKPVKPPSAYALTQLERRIDEYERFRPNAAQRWRHGRRGHEDGWYVTGCEQFDMGRCPKGPFCELIITFNSKGRQPMPPALWPSTLSPPPKRAIHPGDDADGT</sequence>
<feature type="compositionally biased region" description="Low complexity" evidence="1">
    <location>
        <begin position="114"/>
        <end position="130"/>
    </location>
</feature>
<dbReference type="InterPro" id="IPR002004">
    <property type="entry name" value="PABP_HYD_C"/>
</dbReference>
<feature type="compositionally biased region" description="Pro residues" evidence="1">
    <location>
        <begin position="751"/>
        <end position="766"/>
    </location>
</feature>
<evidence type="ECO:0000256" key="1">
    <source>
        <dbReference type="SAM" id="MobiDB-lite"/>
    </source>
</evidence>
<dbReference type="Proteomes" id="UP000626109">
    <property type="component" value="Unassembled WGS sequence"/>
</dbReference>
<dbReference type="Pfam" id="PF00658">
    <property type="entry name" value="MLLE"/>
    <property type="match status" value="1"/>
</dbReference>
<dbReference type="AlphaFoldDB" id="A0A813K0X3"/>
<organism evidence="3 4">
    <name type="scientific">Polarella glacialis</name>
    <name type="common">Dinoflagellate</name>
    <dbReference type="NCBI Taxonomy" id="89957"/>
    <lineage>
        <taxon>Eukaryota</taxon>
        <taxon>Sar</taxon>
        <taxon>Alveolata</taxon>
        <taxon>Dinophyceae</taxon>
        <taxon>Suessiales</taxon>
        <taxon>Suessiaceae</taxon>
        <taxon>Polarella</taxon>
    </lineage>
</organism>